<evidence type="ECO:0000313" key="2">
    <source>
        <dbReference type="Proteomes" id="UP001238523"/>
    </source>
</evidence>
<reference evidence="1 2" key="1">
    <citation type="submission" date="2023-04" db="EMBL/GenBank/DDBJ databases">
        <title>Taxonomic identification of the Arctic strain Aequorivita sp. nov. and transcriptomic analysis in response to temperature stress.</title>
        <authorList>
            <person name="Liu W."/>
            <person name="Cong B."/>
            <person name="Lin J."/>
        </authorList>
    </citation>
    <scope>NUCLEOTIDE SEQUENCE [LARGE SCALE GENOMIC DNA]</scope>
    <source>
        <strain evidence="1 2">Ant34-E75</strain>
    </source>
</reference>
<dbReference type="RefSeq" id="WP_279447502.1">
    <property type="nucleotide sequence ID" value="NZ_CP122379.1"/>
</dbReference>
<accession>A0ABY8KUV2</accession>
<dbReference type="Proteomes" id="UP001238523">
    <property type="component" value="Chromosome"/>
</dbReference>
<sequence>MVIPPTVLKQRKAIANDLHLFMEIVWKELPNCDLSGITAAITELNNSKYIPQINNKKSDPKRWGYDAPDLLFRFPADPEKSKPHPLKDVELSFSVAVRGNTDYLNTFNDPFESLNFDIIITGKHKEREMITSYHLDRHIFEDGDNPSKESHPCYHFQFGGKKMIDEHGKAVDCGSLMFLEPPRISYHPMDLILGIDFLLSNFFPHNWTNLTNNYDEYNNLVEKHQRLFLKPFALSFASYWDKRVLNGDEINWSALTIHPQLK</sequence>
<protein>
    <submittedName>
        <fullName evidence="1">Uncharacterized protein</fullName>
    </submittedName>
</protein>
<evidence type="ECO:0000313" key="1">
    <source>
        <dbReference type="EMBL" id="WGF91536.1"/>
    </source>
</evidence>
<gene>
    <name evidence="1" type="ORF">QCQ61_09985</name>
</gene>
<name>A0ABY8KUV2_9FLAO</name>
<keyword evidence="2" id="KW-1185">Reference proteome</keyword>
<dbReference type="EMBL" id="CP122379">
    <property type="protein sequence ID" value="WGF91536.1"/>
    <property type="molecule type" value="Genomic_DNA"/>
</dbReference>
<organism evidence="1 2">
    <name type="scientific">Aequorivita marisscotiae</name>
    <dbReference type="NCBI Taxonomy" id="3040348"/>
    <lineage>
        <taxon>Bacteria</taxon>
        <taxon>Pseudomonadati</taxon>
        <taxon>Bacteroidota</taxon>
        <taxon>Flavobacteriia</taxon>
        <taxon>Flavobacteriales</taxon>
        <taxon>Flavobacteriaceae</taxon>
        <taxon>Aequorivita</taxon>
    </lineage>
</organism>
<proteinExistence type="predicted"/>